<dbReference type="Pfam" id="PF08281">
    <property type="entry name" value="Sigma70_r4_2"/>
    <property type="match status" value="1"/>
</dbReference>
<feature type="domain" description="RNA polymerase sigma factor 70 region 4 type 2" evidence="6">
    <location>
        <begin position="89"/>
        <end position="138"/>
    </location>
</feature>
<dbReference type="GO" id="GO:0016987">
    <property type="term" value="F:sigma factor activity"/>
    <property type="evidence" value="ECO:0007669"/>
    <property type="project" value="UniProtKB-KW"/>
</dbReference>
<name>A0A7X2P4G6_9FIRM</name>
<dbReference type="Pfam" id="PF04542">
    <property type="entry name" value="Sigma70_r2"/>
    <property type="match status" value="1"/>
</dbReference>
<evidence type="ECO:0000313" key="8">
    <source>
        <dbReference type="Proteomes" id="UP000440513"/>
    </source>
</evidence>
<dbReference type="InterPro" id="IPR036388">
    <property type="entry name" value="WH-like_DNA-bd_sf"/>
</dbReference>
<dbReference type="Proteomes" id="UP000440513">
    <property type="component" value="Unassembled WGS sequence"/>
</dbReference>
<reference evidence="7 8" key="1">
    <citation type="submission" date="2019-08" db="EMBL/GenBank/DDBJ databases">
        <title>In-depth cultivation of the pig gut microbiome towards novel bacterial diversity and tailored functional studies.</title>
        <authorList>
            <person name="Wylensek D."/>
            <person name="Hitch T.C.A."/>
            <person name="Clavel T."/>
        </authorList>
    </citation>
    <scope>NUCLEOTIDE SEQUENCE [LARGE SCALE GENOMIC DNA]</scope>
    <source>
        <strain evidence="7 8">BSM-380-WT-5A</strain>
    </source>
</reference>
<dbReference type="Gene3D" id="1.10.10.10">
    <property type="entry name" value="Winged helix-like DNA-binding domain superfamily/Winged helix DNA-binding domain"/>
    <property type="match status" value="1"/>
</dbReference>
<keyword evidence="2" id="KW-0805">Transcription regulation</keyword>
<dbReference type="GO" id="GO:0006352">
    <property type="term" value="P:DNA-templated transcription initiation"/>
    <property type="evidence" value="ECO:0007669"/>
    <property type="project" value="InterPro"/>
</dbReference>
<sequence>MDTYGNAVLRLAYTYVHNMSDAEDILQETLIRYLEHRPVFAGENHEKAWIFRVAANLSKNKIAYNKIRQADQLENQLIVQKREDLTFVWDAVKRLPESYREAIHLHYYEGFPTAQIAEILGKKESSVRSDLRRGREKLREVLREEYDFE</sequence>
<dbReference type="InterPro" id="IPR013249">
    <property type="entry name" value="RNA_pol_sigma70_r4_t2"/>
</dbReference>
<accession>A0A7X2P4G6</accession>
<dbReference type="InterPro" id="IPR013325">
    <property type="entry name" value="RNA_pol_sigma_r2"/>
</dbReference>
<keyword evidence="8" id="KW-1185">Reference proteome</keyword>
<dbReference type="Gene3D" id="1.10.1740.10">
    <property type="match status" value="1"/>
</dbReference>
<evidence type="ECO:0000256" key="1">
    <source>
        <dbReference type="ARBA" id="ARBA00010641"/>
    </source>
</evidence>
<dbReference type="SUPFAM" id="SSF88659">
    <property type="entry name" value="Sigma3 and sigma4 domains of RNA polymerase sigma factors"/>
    <property type="match status" value="1"/>
</dbReference>
<keyword evidence="3" id="KW-0731">Sigma factor</keyword>
<dbReference type="AlphaFoldDB" id="A0A7X2P4G6"/>
<organism evidence="7 8">
    <name type="scientific">Oliverpabstia intestinalis</name>
    <dbReference type="NCBI Taxonomy" id="2606633"/>
    <lineage>
        <taxon>Bacteria</taxon>
        <taxon>Bacillati</taxon>
        <taxon>Bacillota</taxon>
        <taxon>Clostridia</taxon>
        <taxon>Lachnospirales</taxon>
        <taxon>Lachnospiraceae</taxon>
        <taxon>Oliverpabstia</taxon>
    </lineage>
</organism>
<keyword evidence="4" id="KW-0804">Transcription</keyword>
<comment type="caution">
    <text evidence="7">The sequence shown here is derived from an EMBL/GenBank/DDBJ whole genome shotgun (WGS) entry which is preliminary data.</text>
</comment>
<dbReference type="InterPro" id="IPR013324">
    <property type="entry name" value="RNA_pol_sigma_r3/r4-like"/>
</dbReference>
<comment type="similarity">
    <text evidence="1">Belongs to the sigma-70 factor family. ECF subfamily.</text>
</comment>
<evidence type="ECO:0000259" key="6">
    <source>
        <dbReference type="Pfam" id="PF08281"/>
    </source>
</evidence>
<protein>
    <submittedName>
        <fullName evidence="7">Sigma-70 family RNA polymerase sigma factor</fullName>
    </submittedName>
</protein>
<dbReference type="SUPFAM" id="SSF88946">
    <property type="entry name" value="Sigma2 domain of RNA polymerase sigma factors"/>
    <property type="match status" value="1"/>
</dbReference>
<dbReference type="InterPro" id="IPR014284">
    <property type="entry name" value="RNA_pol_sigma-70_dom"/>
</dbReference>
<dbReference type="PANTHER" id="PTHR43133:SF60">
    <property type="entry name" value="RNA POLYMERASE SIGMA FACTOR SIGV"/>
    <property type="match status" value="1"/>
</dbReference>
<evidence type="ECO:0000259" key="5">
    <source>
        <dbReference type="Pfam" id="PF04542"/>
    </source>
</evidence>
<dbReference type="CDD" id="cd06171">
    <property type="entry name" value="Sigma70_r4"/>
    <property type="match status" value="1"/>
</dbReference>
<dbReference type="PANTHER" id="PTHR43133">
    <property type="entry name" value="RNA POLYMERASE ECF-TYPE SIGMA FACTO"/>
    <property type="match status" value="1"/>
</dbReference>
<evidence type="ECO:0000256" key="4">
    <source>
        <dbReference type="ARBA" id="ARBA00023163"/>
    </source>
</evidence>
<dbReference type="GO" id="GO:0003677">
    <property type="term" value="F:DNA binding"/>
    <property type="evidence" value="ECO:0007669"/>
    <property type="project" value="InterPro"/>
</dbReference>
<dbReference type="InterPro" id="IPR039425">
    <property type="entry name" value="RNA_pol_sigma-70-like"/>
</dbReference>
<gene>
    <name evidence="7" type="ORF">FYJ57_11405</name>
</gene>
<evidence type="ECO:0000256" key="3">
    <source>
        <dbReference type="ARBA" id="ARBA00023082"/>
    </source>
</evidence>
<evidence type="ECO:0000256" key="2">
    <source>
        <dbReference type="ARBA" id="ARBA00023015"/>
    </source>
</evidence>
<dbReference type="NCBIfam" id="TIGR02937">
    <property type="entry name" value="sigma70-ECF"/>
    <property type="match status" value="1"/>
</dbReference>
<proteinExistence type="inferred from homology"/>
<dbReference type="EMBL" id="VUMS01000022">
    <property type="protein sequence ID" value="MST67306.1"/>
    <property type="molecule type" value="Genomic_DNA"/>
</dbReference>
<feature type="domain" description="RNA polymerase sigma-70 region 2" evidence="5">
    <location>
        <begin position="3"/>
        <end position="64"/>
    </location>
</feature>
<evidence type="ECO:0000313" key="7">
    <source>
        <dbReference type="EMBL" id="MST67306.1"/>
    </source>
</evidence>
<dbReference type="InterPro" id="IPR007627">
    <property type="entry name" value="RNA_pol_sigma70_r2"/>
</dbReference>